<feature type="region of interest" description="Disordered" evidence="3">
    <location>
        <begin position="69"/>
        <end position="91"/>
    </location>
</feature>
<protein>
    <submittedName>
        <fullName evidence="5">Guanine nucleotide-binding protein-like 3-like protein</fullName>
    </submittedName>
</protein>
<keyword evidence="6" id="KW-1185">Reference proteome</keyword>
<gene>
    <name evidence="5" type="ORF">X943_003305</name>
</gene>
<dbReference type="AlphaFoldDB" id="A0AAD9LKN1"/>
<dbReference type="GO" id="GO:0005634">
    <property type="term" value="C:nucleus"/>
    <property type="evidence" value="ECO:0007669"/>
    <property type="project" value="UniProtKB-SubCell"/>
</dbReference>
<organism evidence="5 6">
    <name type="scientific">Babesia divergens</name>
    <dbReference type="NCBI Taxonomy" id="32595"/>
    <lineage>
        <taxon>Eukaryota</taxon>
        <taxon>Sar</taxon>
        <taxon>Alveolata</taxon>
        <taxon>Apicomplexa</taxon>
        <taxon>Aconoidasida</taxon>
        <taxon>Piroplasmida</taxon>
        <taxon>Babesiidae</taxon>
        <taxon>Babesia</taxon>
    </lineage>
</organism>
<reference evidence="5" key="2">
    <citation type="submission" date="2021-05" db="EMBL/GenBank/DDBJ databases">
        <authorList>
            <person name="Pain A."/>
        </authorList>
    </citation>
    <scope>NUCLEOTIDE SEQUENCE</scope>
    <source>
        <strain evidence="5">1802A</strain>
    </source>
</reference>
<reference evidence="5" key="1">
    <citation type="journal article" date="2014" name="Nucleic Acids Res.">
        <title>The evolutionary dynamics of variant antigen genes in Babesia reveal a history of genomic innovation underlying host-parasite interaction.</title>
        <authorList>
            <person name="Jackson A.P."/>
            <person name="Otto T.D."/>
            <person name="Darby A."/>
            <person name="Ramaprasad A."/>
            <person name="Xia D."/>
            <person name="Echaide I.E."/>
            <person name="Farber M."/>
            <person name="Gahlot S."/>
            <person name="Gamble J."/>
            <person name="Gupta D."/>
            <person name="Gupta Y."/>
            <person name="Jackson L."/>
            <person name="Malandrin L."/>
            <person name="Malas T.B."/>
            <person name="Moussa E."/>
            <person name="Nair M."/>
            <person name="Reid A.J."/>
            <person name="Sanders M."/>
            <person name="Sharma J."/>
            <person name="Tracey A."/>
            <person name="Quail M.A."/>
            <person name="Weir W."/>
            <person name="Wastling J.M."/>
            <person name="Hall N."/>
            <person name="Willadsen P."/>
            <person name="Lingelbach K."/>
            <person name="Shiels B."/>
            <person name="Tait A."/>
            <person name="Berriman M."/>
            <person name="Allred D.R."/>
            <person name="Pain A."/>
        </authorList>
    </citation>
    <scope>NUCLEOTIDE SEQUENCE</scope>
    <source>
        <strain evidence="5">1802A</strain>
    </source>
</reference>
<dbReference type="Proteomes" id="UP001195914">
    <property type="component" value="Unassembled WGS sequence"/>
</dbReference>
<evidence type="ECO:0000313" key="5">
    <source>
        <dbReference type="EMBL" id="KAK1939786.1"/>
    </source>
</evidence>
<evidence type="ECO:0000259" key="4">
    <source>
        <dbReference type="Pfam" id="PF08701"/>
    </source>
</evidence>
<accession>A0AAD9LKN1</accession>
<dbReference type="EMBL" id="JAHBMH010000007">
    <property type="protein sequence ID" value="KAK1939786.1"/>
    <property type="molecule type" value="Genomic_DNA"/>
</dbReference>
<keyword evidence="2" id="KW-0539">Nucleus</keyword>
<evidence type="ECO:0000256" key="3">
    <source>
        <dbReference type="SAM" id="MobiDB-lite"/>
    </source>
</evidence>
<proteinExistence type="predicted"/>
<comment type="caution">
    <text evidence="5">The sequence shown here is derived from an EMBL/GenBank/DDBJ whole genome shotgun (WGS) entry which is preliminary data.</text>
</comment>
<feature type="domain" description="Guanine nucleotide-binding protein-like 3 N-terminal" evidence="4">
    <location>
        <begin position="14"/>
        <end position="86"/>
    </location>
</feature>
<dbReference type="InterPro" id="IPR014813">
    <property type="entry name" value="Gnl3_N_dom"/>
</dbReference>
<comment type="subcellular location">
    <subcellularLocation>
        <location evidence="1">Nucleus</location>
    </subcellularLocation>
</comment>
<dbReference type="Pfam" id="PF08701">
    <property type="entry name" value="GN3L_Grn1"/>
    <property type="match status" value="1"/>
</dbReference>
<sequence length="91" mass="10838">MVKLKKGSKRQELARKYNIERMVAAHKKKAKKLAKKGEKPINRRKQPQIPNCIFKSEVLENIKRTKEINESHMLEEKNRRKREAEETANKQ</sequence>
<feature type="region of interest" description="Disordered" evidence="3">
    <location>
        <begin position="28"/>
        <end position="49"/>
    </location>
</feature>
<evidence type="ECO:0000256" key="2">
    <source>
        <dbReference type="ARBA" id="ARBA00023242"/>
    </source>
</evidence>
<evidence type="ECO:0000256" key="1">
    <source>
        <dbReference type="ARBA" id="ARBA00004123"/>
    </source>
</evidence>
<name>A0AAD9LKN1_BABDI</name>
<evidence type="ECO:0000313" key="6">
    <source>
        <dbReference type="Proteomes" id="UP001195914"/>
    </source>
</evidence>